<protein>
    <recommendedName>
        <fullName evidence="1">AB hydrolase-1 domain-containing protein</fullName>
    </recommendedName>
</protein>
<dbReference type="AlphaFoldDB" id="A0A6J4QHQ8"/>
<reference evidence="2" key="1">
    <citation type="submission" date="2020-02" db="EMBL/GenBank/DDBJ databases">
        <authorList>
            <person name="Meier V. D."/>
        </authorList>
    </citation>
    <scope>NUCLEOTIDE SEQUENCE</scope>
    <source>
        <strain evidence="2">AVDCRST_MAG80</strain>
    </source>
</reference>
<dbReference type="PRINTS" id="PR00412">
    <property type="entry name" value="EPOXHYDRLASE"/>
</dbReference>
<proteinExistence type="predicted"/>
<evidence type="ECO:0000313" key="2">
    <source>
        <dbReference type="EMBL" id="CAA9437892.1"/>
    </source>
</evidence>
<dbReference type="GO" id="GO:0003824">
    <property type="term" value="F:catalytic activity"/>
    <property type="evidence" value="ECO:0007669"/>
    <property type="project" value="InterPro"/>
</dbReference>
<dbReference type="InterPro" id="IPR050228">
    <property type="entry name" value="Carboxylesterase_BioH"/>
</dbReference>
<name>A0A6J4QHQ8_9ACTN</name>
<dbReference type="InterPro" id="IPR000073">
    <property type="entry name" value="AB_hydrolase_1"/>
</dbReference>
<dbReference type="PANTHER" id="PTHR43194">
    <property type="entry name" value="HYDROLASE ALPHA/BETA FOLD FAMILY"/>
    <property type="match status" value="1"/>
</dbReference>
<dbReference type="InterPro" id="IPR029058">
    <property type="entry name" value="AB_hydrolase_fold"/>
</dbReference>
<dbReference type="SUPFAM" id="SSF53474">
    <property type="entry name" value="alpha/beta-Hydrolases"/>
    <property type="match status" value="1"/>
</dbReference>
<dbReference type="PRINTS" id="PR00111">
    <property type="entry name" value="ABHYDROLASE"/>
</dbReference>
<dbReference type="Pfam" id="PF00561">
    <property type="entry name" value="Abhydrolase_1"/>
    <property type="match status" value="1"/>
</dbReference>
<evidence type="ECO:0000259" key="1">
    <source>
        <dbReference type="Pfam" id="PF00561"/>
    </source>
</evidence>
<sequence>MNAWTLGREYGSSQGTVRYEVFGTGSPLVLVHGTPFSAYVWRKIVPALAETNTVYAFDLPGYGSSEKRGGQDVSLAAQGRILSELLDYWGLDKPAVAGHDFGGAIALRTHLLEGHDFRAIALIDAVALSPWGSPFYRLVQDHVGVFRRIPAYMHEAMVAAYVRDATYEPMEGDALKLYIEPWLGAEGQEAFYRQIVQNDARYTDEMQPLYARIERPVMIVWGENDRWIPLEKGEQLHETIPGSQLKTIPRCAHLAQEDAPDTVVGYLTDFFGPQ</sequence>
<accession>A0A6J4QHQ8</accession>
<dbReference type="InterPro" id="IPR000639">
    <property type="entry name" value="Epox_hydrolase-like"/>
</dbReference>
<feature type="domain" description="AB hydrolase-1" evidence="1">
    <location>
        <begin position="27"/>
        <end position="260"/>
    </location>
</feature>
<dbReference type="PANTHER" id="PTHR43194:SF5">
    <property type="entry name" value="PIMELOYL-[ACYL-CARRIER PROTEIN] METHYL ESTER ESTERASE"/>
    <property type="match status" value="1"/>
</dbReference>
<organism evidence="2">
    <name type="scientific">uncultured Rubrobacteraceae bacterium</name>
    <dbReference type="NCBI Taxonomy" id="349277"/>
    <lineage>
        <taxon>Bacteria</taxon>
        <taxon>Bacillati</taxon>
        <taxon>Actinomycetota</taxon>
        <taxon>Rubrobacteria</taxon>
        <taxon>Rubrobacterales</taxon>
        <taxon>Rubrobacteraceae</taxon>
        <taxon>environmental samples</taxon>
    </lineage>
</organism>
<gene>
    <name evidence="2" type="ORF">AVDCRST_MAG80-1056</name>
</gene>
<dbReference type="EMBL" id="CADCVC010000089">
    <property type="protein sequence ID" value="CAA9437892.1"/>
    <property type="molecule type" value="Genomic_DNA"/>
</dbReference>
<dbReference type="Gene3D" id="3.40.50.1820">
    <property type="entry name" value="alpha/beta hydrolase"/>
    <property type="match status" value="1"/>
</dbReference>